<protein>
    <recommendedName>
        <fullName evidence="6">Protein YOP1</fullName>
    </recommendedName>
</protein>
<keyword evidence="5 6" id="KW-0472">Membrane</keyword>
<feature type="transmembrane region" description="Helical" evidence="6">
    <location>
        <begin position="37"/>
        <end position="57"/>
    </location>
</feature>
<evidence type="ECO:0000256" key="5">
    <source>
        <dbReference type="ARBA" id="ARBA00023136"/>
    </source>
</evidence>
<evidence type="ECO:0000256" key="4">
    <source>
        <dbReference type="ARBA" id="ARBA00022989"/>
    </source>
</evidence>
<dbReference type="OrthoDB" id="434647at2759"/>
<evidence type="ECO:0000256" key="2">
    <source>
        <dbReference type="ARBA" id="ARBA00008573"/>
    </source>
</evidence>
<comment type="caution">
    <text evidence="6">Lacks conserved residue(s) required for the propagation of feature annotation.</text>
</comment>
<feature type="chain" id="PRO_5020689902" description="Protein YOP1" evidence="7">
    <location>
        <begin position="19"/>
        <end position="92"/>
    </location>
</feature>
<accession>A0A4S4N693</accession>
<keyword evidence="4 6" id="KW-1133">Transmembrane helix</keyword>
<dbReference type="GO" id="GO:0016020">
    <property type="term" value="C:membrane"/>
    <property type="evidence" value="ECO:0007669"/>
    <property type="project" value="UniProtKB-SubCell"/>
</dbReference>
<sequence>MLSHVLSAWFAFLLPCYGTWKALSHRPVSEPELEKWAMYWSVVGAFVALEYVAEWFISWFPFYWELKTIILLFLSLPQTQACTSNVRCSREY</sequence>
<keyword evidence="9" id="KW-1185">Reference proteome</keyword>
<dbReference type="PANTHER" id="PTHR12300:SF161">
    <property type="entry name" value="RECEPTOR EXPRESSION-ENHANCING PROTEIN"/>
    <property type="match status" value="1"/>
</dbReference>
<comment type="caution">
    <text evidence="8">The sequence shown here is derived from an EMBL/GenBank/DDBJ whole genome shotgun (WGS) entry which is preliminary data.</text>
</comment>
<dbReference type="Pfam" id="PF03134">
    <property type="entry name" value="TB2_DP1_HVA22"/>
    <property type="match status" value="1"/>
</dbReference>
<evidence type="ECO:0000256" key="6">
    <source>
        <dbReference type="RuleBase" id="RU362006"/>
    </source>
</evidence>
<evidence type="ECO:0000313" key="9">
    <source>
        <dbReference type="Proteomes" id="UP000308730"/>
    </source>
</evidence>
<organism evidence="8 9">
    <name type="scientific">Antrodiella citrinella</name>
    <dbReference type="NCBI Taxonomy" id="2447956"/>
    <lineage>
        <taxon>Eukaryota</taxon>
        <taxon>Fungi</taxon>
        <taxon>Dikarya</taxon>
        <taxon>Basidiomycota</taxon>
        <taxon>Agaricomycotina</taxon>
        <taxon>Agaricomycetes</taxon>
        <taxon>Polyporales</taxon>
        <taxon>Steccherinaceae</taxon>
        <taxon>Antrodiella</taxon>
    </lineage>
</organism>
<dbReference type="InterPro" id="IPR004345">
    <property type="entry name" value="TB2_DP1_HVA22"/>
</dbReference>
<reference evidence="8 9" key="1">
    <citation type="submission" date="2019-02" db="EMBL/GenBank/DDBJ databases">
        <title>Genome sequencing of the rare red list fungi Antrodiella citrinella (Flaviporus citrinellus).</title>
        <authorList>
            <person name="Buettner E."/>
            <person name="Kellner H."/>
        </authorList>
    </citation>
    <scope>NUCLEOTIDE SEQUENCE [LARGE SCALE GENOMIC DNA]</scope>
    <source>
        <strain evidence="8 9">DSM 108506</strain>
    </source>
</reference>
<feature type="signal peptide" evidence="7">
    <location>
        <begin position="1"/>
        <end position="18"/>
    </location>
</feature>
<evidence type="ECO:0000256" key="1">
    <source>
        <dbReference type="ARBA" id="ARBA00004141"/>
    </source>
</evidence>
<comment type="similarity">
    <text evidence="2 6">Belongs to the DP1 family.</text>
</comment>
<evidence type="ECO:0000313" key="8">
    <source>
        <dbReference type="EMBL" id="THH33431.1"/>
    </source>
</evidence>
<evidence type="ECO:0000256" key="3">
    <source>
        <dbReference type="ARBA" id="ARBA00022692"/>
    </source>
</evidence>
<name>A0A4S4N693_9APHY</name>
<dbReference type="PANTHER" id="PTHR12300">
    <property type="entry name" value="HVA22-LIKE PROTEINS"/>
    <property type="match status" value="1"/>
</dbReference>
<keyword evidence="3 6" id="KW-0812">Transmembrane</keyword>
<dbReference type="Proteomes" id="UP000308730">
    <property type="component" value="Unassembled WGS sequence"/>
</dbReference>
<proteinExistence type="inferred from homology"/>
<dbReference type="AlphaFoldDB" id="A0A4S4N693"/>
<keyword evidence="7" id="KW-0732">Signal</keyword>
<gene>
    <name evidence="8" type="ORF">EUX98_g737</name>
</gene>
<dbReference type="EMBL" id="SGPM01000006">
    <property type="protein sequence ID" value="THH33431.1"/>
    <property type="molecule type" value="Genomic_DNA"/>
</dbReference>
<comment type="subcellular location">
    <subcellularLocation>
        <location evidence="1 6">Membrane</location>
        <topology evidence="1 6">Multi-pass membrane protein</topology>
    </subcellularLocation>
</comment>
<evidence type="ECO:0000256" key="7">
    <source>
        <dbReference type="SAM" id="SignalP"/>
    </source>
</evidence>